<dbReference type="Proteomes" id="UP000299102">
    <property type="component" value="Unassembled WGS sequence"/>
</dbReference>
<protein>
    <submittedName>
        <fullName evidence="1">Uncharacterized protein</fullName>
    </submittedName>
</protein>
<dbReference type="AlphaFoldDB" id="A0A4C1YGK8"/>
<comment type="caution">
    <text evidence="1">The sequence shown here is derived from an EMBL/GenBank/DDBJ whole genome shotgun (WGS) entry which is preliminary data.</text>
</comment>
<gene>
    <name evidence="1" type="ORF">EVAR_58792_1</name>
</gene>
<evidence type="ECO:0000313" key="1">
    <source>
        <dbReference type="EMBL" id="GBP75511.1"/>
    </source>
</evidence>
<proteinExistence type="predicted"/>
<organism evidence="1 2">
    <name type="scientific">Eumeta variegata</name>
    <name type="common">Bagworm moth</name>
    <name type="synonym">Eumeta japonica</name>
    <dbReference type="NCBI Taxonomy" id="151549"/>
    <lineage>
        <taxon>Eukaryota</taxon>
        <taxon>Metazoa</taxon>
        <taxon>Ecdysozoa</taxon>
        <taxon>Arthropoda</taxon>
        <taxon>Hexapoda</taxon>
        <taxon>Insecta</taxon>
        <taxon>Pterygota</taxon>
        <taxon>Neoptera</taxon>
        <taxon>Endopterygota</taxon>
        <taxon>Lepidoptera</taxon>
        <taxon>Glossata</taxon>
        <taxon>Ditrysia</taxon>
        <taxon>Tineoidea</taxon>
        <taxon>Psychidae</taxon>
        <taxon>Oiketicinae</taxon>
        <taxon>Eumeta</taxon>
    </lineage>
</organism>
<accession>A0A4C1YGK8</accession>
<dbReference type="EMBL" id="BGZK01001251">
    <property type="protein sequence ID" value="GBP75511.1"/>
    <property type="molecule type" value="Genomic_DNA"/>
</dbReference>
<name>A0A4C1YGK8_EUMVA</name>
<evidence type="ECO:0000313" key="2">
    <source>
        <dbReference type="Proteomes" id="UP000299102"/>
    </source>
</evidence>
<reference evidence="1 2" key="1">
    <citation type="journal article" date="2019" name="Commun. Biol.">
        <title>The bagworm genome reveals a unique fibroin gene that provides high tensile strength.</title>
        <authorList>
            <person name="Kono N."/>
            <person name="Nakamura H."/>
            <person name="Ohtoshi R."/>
            <person name="Tomita M."/>
            <person name="Numata K."/>
            <person name="Arakawa K."/>
        </authorList>
    </citation>
    <scope>NUCLEOTIDE SEQUENCE [LARGE SCALE GENOMIC DNA]</scope>
</reference>
<keyword evidence="2" id="KW-1185">Reference proteome</keyword>
<sequence>MLVDSSRSISVCVPSPSADSRRPLRARARRFHSETRSCNKGQGVAVTTLPDQRQLGDCYGYGDPLPSRARAAGPLAARPTLVLCLFESLQGSSDLNCAKALANGTIKSLRELTAPAPLVTRGPAGLAIPAIET</sequence>